<dbReference type="eggNOG" id="ENOG502SPBZ">
    <property type="taxonomic scope" value="Eukaryota"/>
</dbReference>
<evidence type="ECO:0000313" key="1">
    <source>
        <dbReference type="EnsemblMetazoa" id="Aqu2.1.05422_001"/>
    </source>
</evidence>
<organism evidence="1">
    <name type="scientific">Amphimedon queenslandica</name>
    <name type="common">Sponge</name>
    <dbReference type="NCBI Taxonomy" id="400682"/>
    <lineage>
        <taxon>Eukaryota</taxon>
        <taxon>Metazoa</taxon>
        <taxon>Porifera</taxon>
        <taxon>Demospongiae</taxon>
        <taxon>Heteroscleromorpha</taxon>
        <taxon>Haplosclerida</taxon>
        <taxon>Niphatidae</taxon>
        <taxon>Amphimedon</taxon>
    </lineage>
</organism>
<proteinExistence type="predicted"/>
<dbReference type="AlphaFoldDB" id="A0A1X7STF2"/>
<name>A0A1X7STF2_AMPQE</name>
<dbReference type="EnsemblMetazoa" id="Aqu2.1.05422_001">
    <property type="protein sequence ID" value="Aqu2.1.05422_001"/>
    <property type="gene ID" value="Aqu2.1.05422"/>
</dbReference>
<dbReference type="InParanoid" id="A0A1X7STF2"/>
<protein>
    <submittedName>
        <fullName evidence="1">Uncharacterized protein</fullName>
    </submittedName>
</protein>
<accession>A0A1X7STF2</accession>
<reference evidence="1" key="1">
    <citation type="submission" date="2017-05" db="UniProtKB">
        <authorList>
            <consortium name="EnsemblMetazoa"/>
        </authorList>
    </citation>
    <scope>IDENTIFICATION</scope>
</reference>
<sequence length="366" mass="40852">MIHAATLVLENGFVSLAATYRSAFPNSSYTAEHARQRLLQLPLMCFLIGHASEGNAQYILMENNPGASHQKLRIMIDGLSSLYTQSMKTPCLDRASMDCLLLLGQSERERTCIKYLVCKASGISCTKARKLYGFDNMSTKNDTVNKAIVDIQSIREAIDNIAAVEDKVLLSNFSIEQESASNMEDDTFIVPSNTEEDTFVQELVPSSTEDDTFVVPSNTEEDTFVQELVPSSTEEDTFVVLNTEEDTFVVPSNTEEDTFVQELVPSSTEEDTFVVPSNTEEDTFVQELVPSNTEEDTFVVPSNTEEDTFVIPSNTEEDTFVQELVPSSTEEDTFVVLNTEEDTFVYYVPTEFGPRKTGITFYRNVG</sequence>